<dbReference type="AlphaFoldDB" id="A0AAD1YPS3"/>
<dbReference type="SUPFAM" id="SSF51717">
    <property type="entry name" value="Dihydropteroate synthetase-like"/>
    <property type="match status" value="1"/>
</dbReference>
<dbReference type="GO" id="GO:0046654">
    <property type="term" value="P:tetrahydrofolate biosynthetic process"/>
    <property type="evidence" value="ECO:0007669"/>
    <property type="project" value="TreeGrafter"/>
</dbReference>
<dbReference type="PANTHER" id="PTHR20941:SF1">
    <property type="entry name" value="FOLIC ACID SYNTHESIS PROTEIN FOL1"/>
    <property type="match status" value="1"/>
</dbReference>
<gene>
    <name evidence="2" type="ORF">FPE_LOCUS2563</name>
</gene>
<evidence type="ECO:0000313" key="3">
    <source>
        <dbReference type="Proteomes" id="UP000834106"/>
    </source>
</evidence>
<evidence type="ECO:0000313" key="2">
    <source>
        <dbReference type="EMBL" id="CAI9755132.1"/>
    </source>
</evidence>
<sequence length="100" mass="10699">MSSKTSITGVLNVTPDSFSDVGKYLSTQSSVSQVQLMLSDGADIIDLGAQSTRPKASKSAEEELDRVILVLEAVKNMPEMKGKLLSVDTFYSLVVTEAIS</sequence>
<dbReference type="Proteomes" id="UP000834106">
    <property type="component" value="Chromosome 1"/>
</dbReference>
<dbReference type="PROSITE" id="PS50972">
    <property type="entry name" value="PTERIN_BINDING"/>
    <property type="match status" value="1"/>
</dbReference>
<dbReference type="InterPro" id="IPR045031">
    <property type="entry name" value="DHP_synth-like"/>
</dbReference>
<dbReference type="InterPro" id="IPR000489">
    <property type="entry name" value="Pterin-binding_dom"/>
</dbReference>
<dbReference type="EMBL" id="OU503036">
    <property type="protein sequence ID" value="CAI9755132.1"/>
    <property type="molecule type" value="Genomic_DNA"/>
</dbReference>
<feature type="domain" description="Pterin-binding" evidence="1">
    <location>
        <begin position="5"/>
        <end position="100"/>
    </location>
</feature>
<dbReference type="Pfam" id="PF00809">
    <property type="entry name" value="Pterin_bind"/>
    <property type="match status" value="1"/>
</dbReference>
<dbReference type="PANTHER" id="PTHR20941">
    <property type="entry name" value="FOLATE SYNTHESIS PROTEINS"/>
    <property type="match status" value="1"/>
</dbReference>
<proteinExistence type="predicted"/>
<dbReference type="PROSITE" id="PS00792">
    <property type="entry name" value="DHPS_1"/>
    <property type="match status" value="1"/>
</dbReference>
<evidence type="ECO:0000259" key="1">
    <source>
        <dbReference type="PROSITE" id="PS50972"/>
    </source>
</evidence>
<accession>A0AAD1YPS3</accession>
<reference evidence="2" key="1">
    <citation type="submission" date="2023-05" db="EMBL/GenBank/DDBJ databases">
        <authorList>
            <person name="Huff M."/>
        </authorList>
    </citation>
    <scope>NUCLEOTIDE SEQUENCE</scope>
</reference>
<dbReference type="Gene3D" id="3.20.20.20">
    <property type="entry name" value="Dihydropteroate synthase-like"/>
    <property type="match status" value="1"/>
</dbReference>
<keyword evidence="3" id="KW-1185">Reference proteome</keyword>
<dbReference type="InterPro" id="IPR011005">
    <property type="entry name" value="Dihydropteroate_synth-like_sf"/>
</dbReference>
<dbReference type="PROSITE" id="PS00793">
    <property type="entry name" value="DHPS_2"/>
    <property type="match status" value="1"/>
</dbReference>
<organism evidence="2 3">
    <name type="scientific">Fraxinus pennsylvanica</name>
    <dbReference type="NCBI Taxonomy" id="56036"/>
    <lineage>
        <taxon>Eukaryota</taxon>
        <taxon>Viridiplantae</taxon>
        <taxon>Streptophyta</taxon>
        <taxon>Embryophyta</taxon>
        <taxon>Tracheophyta</taxon>
        <taxon>Spermatophyta</taxon>
        <taxon>Magnoliopsida</taxon>
        <taxon>eudicotyledons</taxon>
        <taxon>Gunneridae</taxon>
        <taxon>Pentapetalae</taxon>
        <taxon>asterids</taxon>
        <taxon>lamiids</taxon>
        <taxon>Lamiales</taxon>
        <taxon>Oleaceae</taxon>
        <taxon>Oleeae</taxon>
        <taxon>Fraxinus</taxon>
    </lineage>
</organism>
<dbReference type="GO" id="GO:0004156">
    <property type="term" value="F:dihydropteroate synthase activity"/>
    <property type="evidence" value="ECO:0007669"/>
    <property type="project" value="TreeGrafter"/>
</dbReference>
<protein>
    <recommendedName>
        <fullName evidence="1">Pterin-binding domain-containing protein</fullName>
    </recommendedName>
</protein>
<name>A0AAD1YPS3_9LAMI</name>